<comment type="caution">
    <text evidence="2">The sequence shown here is derived from an EMBL/GenBank/DDBJ whole genome shotgun (WGS) entry which is preliminary data.</text>
</comment>
<protein>
    <submittedName>
        <fullName evidence="2">Uncharacterized protein</fullName>
    </submittedName>
</protein>
<proteinExistence type="predicted"/>
<evidence type="ECO:0000313" key="3">
    <source>
        <dbReference type="Proteomes" id="UP000284908"/>
    </source>
</evidence>
<dbReference type="RefSeq" id="WP_120135347.1">
    <property type="nucleotide sequence ID" value="NZ_RAHH01000086.1"/>
</dbReference>
<organism evidence="2 3">
    <name type="scientific">Rahnella woolbedingensis</name>
    <dbReference type="NCBI Taxonomy" id="1510574"/>
    <lineage>
        <taxon>Bacteria</taxon>
        <taxon>Pseudomonadati</taxon>
        <taxon>Pseudomonadota</taxon>
        <taxon>Gammaproteobacteria</taxon>
        <taxon>Enterobacterales</taxon>
        <taxon>Yersiniaceae</taxon>
        <taxon>Rahnella</taxon>
    </lineage>
</organism>
<sequence length="368" mass="41769">AEGTITITSKCSKSGCPKAELKEKEQKTSVSLKSDGSPNKVLLTYKGQRSDMDILEALHSPWEYLSSITTPADIFDQPAKYVVETEGCLEKGTHMFIDVYPTFEIRFTAGVEYQLTSDIRERTVKERRDETNKSRQAMEGARPKNKRKLRREWNYQTDKFELTRKTEISIEYGIKICDKDYSKEYAKEIQSSRKIRSLEQLNKIDSLVNNINTYCAPDPTSTGHTREYNVFSMEIAPVKLEVSYAYQNISSEDGPCHFMGLTGEPFLSGTFKFDIIQFICAYCKIESLVGKCREYLEKHGTSVECYLEFTPEVNINLGAVYSQNDKNWEFNIPEGNQLKLGIEGVVSAAFEAEVFFAEITLGAEGSIS</sequence>
<feature type="non-terminal residue" evidence="2">
    <location>
        <position position="368"/>
    </location>
</feature>
<feature type="region of interest" description="Disordered" evidence="1">
    <location>
        <begin position="124"/>
        <end position="147"/>
    </location>
</feature>
<dbReference type="EMBL" id="RAHH01000086">
    <property type="protein sequence ID" value="RJT29670.1"/>
    <property type="molecule type" value="Genomic_DNA"/>
</dbReference>
<name>A0A419N1L6_9GAMM</name>
<feature type="compositionally biased region" description="Basic and acidic residues" evidence="1">
    <location>
        <begin position="124"/>
        <end position="133"/>
    </location>
</feature>
<dbReference type="Proteomes" id="UP000284908">
    <property type="component" value="Unassembled WGS sequence"/>
</dbReference>
<evidence type="ECO:0000256" key="1">
    <source>
        <dbReference type="SAM" id="MobiDB-lite"/>
    </source>
</evidence>
<evidence type="ECO:0000313" key="2">
    <source>
        <dbReference type="EMBL" id="RJT29670.1"/>
    </source>
</evidence>
<dbReference type="AlphaFoldDB" id="A0A419N1L6"/>
<gene>
    <name evidence="2" type="ORF">D6C13_25290</name>
</gene>
<keyword evidence="3" id="KW-1185">Reference proteome</keyword>
<feature type="non-terminal residue" evidence="2">
    <location>
        <position position="1"/>
    </location>
</feature>
<accession>A0A419N1L6</accession>
<reference evidence="2 3" key="1">
    <citation type="submission" date="2018-09" db="EMBL/GenBank/DDBJ databases">
        <authorList>
            <person name="Le Fleche-Mateos A."/>
        </authorList>
    </citation>
    <scope>NUCLEOTIDE SEQUENCE [LARGE SCALE GENOMIC DNA]</scope>
    <source>
        <strain evidence="2 3">DSM 27399</strain>
    </source>
</reference>